<reference evidence="3" key="1">
    <citation type="submission" date="2010-08" db="EMBL/GenBank/DDBJ databases">
        <authorList>
            <consortium name="Caenorhabditis japonica Sequencing Consortium"/>
            <person name="Wilson R.K."/>
        </authorList>
    </citation>
    <scope>NUCLEOTIDE SEQUENCE [LARGE SCALE GENOMIC DNA]</scope>
    <source>
        <strain evidence="3">DF5081</strain>
    </source>
</reference>
<feature type="compositionally biased region" description="Low complexity" evidence="1">
    <location>
        <begin position="9"/>
        <end position="20"/>
    </location>
</feature>
<evidence type="ECO:0000256" key="1">
    <source>
        <dbReference type="SAM" id="MobiDB-lite"/>
    </source>
</evidence>
<accession>A0A8R1EGX7</accession>
<dbReference type="AlphaFoldDB" id="A0A8R1EGX7"/>
<evidence type="ECO:0000313" key="3">
    <source>
        <dbReference type="Proteomes" id="UP000005237"/>
    </source>
</evidence>
<sequence length="114" mass="12215">MDIPFANFSSSPSSSTASCSVDVMKTPNKQTDSVLEESVVTPKSRRLSGLLRGSKKSKSSEKAKMAASHRSTHQAPTTPEKRSTPATLKKNKEASGKKRLAKIAKTAPMIAARK</sequence>
<feature type="region of interest" description="Disordered" evidence="1">
    <location>
        <begin position="1"/>
        <end position="114"/>
    </location>
</feature>
<dbReference type="Proteomes" id="UP000005237">
    <property type="component" value="Unassembled WGS sequence"/>
</dbReference>
<keyword evidence="3" id="KW-1185">Reference proteome</keyword>
<evidence type="ECO:0000313" key="2">
    <source>
        <dbReference type="EnsemblMetazoa" id="CJA35169.1"/>
    </source>
</evidence>
<dbReference type="EnsemblMetazoa" id="CJA35169.1">
    <property type="protein sequence ID" value="CJA35169.1"/>
    <property type="gene ID" value="WBGene00211016"/>
</dbReference>
<protein>
    <submittedName>
        <fullName evidence="2">Uncharacterized protein</fullName>
    </submittedName>
</protein>
<proteinExistence type="predicted"/>
<organism evidence="2 3">
    <name type="scientific">Caenorhabditis japonica</name>
    <dbReference type="NCBI Taxonomy" id="281687"/>
    <lineage>
        <taxon>Eukaryota</taxon>
        <taxon>Metazoa</taxon>
        <taxon>Ecdysozoa</taxon>
        <taxon>Nematoda</taxon>
        <taxon>Chromadorea</taxon>
        <taxon>Rhabditida</taxon>
        <taxon>Rhabditina</taxon>
        <taxon>Rhabditomorpha</taxon>
        <taxon>Rhabditoidea</taxon>
        <taxon>Rhabditidae</taxon>
        <taxon>Peloderinae</taxon>
        <taxon>Caenorhabditis</taxon>
    </lineage>
</organism>
<reference evidence="2" key="2">
    <citation type="submission" date="2022-06" db="UniProtKB">
        <authorList>
            <consortium name="EnsemblMetazoa"/>
        </authorList>
    </citation>
    <scope>IDENTIFICATION</scope>
    <source>
        <strain evidence="2">DF5081</strain>
    </source>
</reference>
<name>A0A8R1EGX7_CAEJA</name>